<evidence type="ECO:0000313" key="1">
    <source>
        <dbReference type="EMBL" id="SEF65450.1"/>
    </source>
</evidence>
<dbReference type="EMBL" id="FNVN01000001">
    <property type="protein sequence ID" value="SEF65450.1"/>
    <property type="molecule type" value="Genomic_DNA"/>
</dbReference>
<dbReference type="AlphaFoldDB" id="A0A1H5TRS7"/>
<dbReference type="RefSeq" id="WP_136361801.1">
    <property type="nucleotide sequence ID" value="NZ_CP031311.1"/>
</dbReference>
<dbReference type="GeneID" id="39857611"/>
<proteinExistence type="predicted"/>
<evidence type="ECO:0000313" key="2">
    <source>
        <dbReference type="Proteomes" id="UP000236740"/>
    </source>
</evidence>
<protein>
    <recommendedName>
        <fullName evidence="3">DUF1102 domain-containing protein</fullName>
    </recommendedName>
</protein>
<gene>
    <name evidence="1" type="ORF">SAMN04488133_0360</name>
</gene>
<evidence type="ECO:0008006" key="3">
    <source>
        <dbReference type="Google" id="ProtNLM"/>
    </source>
</evidence>
<sequence length="251" mass="25601">MKRRQVITAIGTLALGAGTALGTGAFDATSANSDSAMSIVTQSEDVELDIVPGDDKGLTVGSHVYTGDNSPEYIDSSGNIAFDSLSLDDLPLAIAKDAGNGMATVQTAVAAGTPPGDIDFSNIIAIVNNDDRSYDVGFAYTGYGTDVDNGVSKSTANSVFQFRGDGSLLSPASSNNGETPANMVSVGSGSNQGVNLDVDASREGLPYDDVYNDEYEGAGDFAAEGEGDPAGRSELISEITAVADETPTQTS</sequence>
<keyword evidence="2" id="KW-1185">Reference proteome</keyword>
<accession>A0A1H5TRS7</accession>
<name>A0A1H5TRS7_9EURY</name>
<dbReference type="Proteomes" id="UP000236740">
    <property type="component" value="Unassembled WGS sequence"/>
</dbReference>
<dbReference type="OrthoDB" id="291105at2157"/>
<organism evidence="1 2">
    <name type="scientific">Halobellus limi</name>
    <dbReference type="NCBI Taxonomy" id="699433"/>
    <lineage>
        <taxon>Archaea</taxon>
        <taxon>Methanobacteriati</taxon>
        <taxon>Methanobacteriota</taxon>
        <taxon>Stenosarchaea group</taxon>
        <taxon>Halobacteria</taxon>
        <taxon>Halobacteriales</taxon>
        <taxon>Haloferacaceae</taxon>
        <taxon>Halobellus</taxon>
    </lineage>
</organism>
<reference evidence="1 2" key="1">
    <citation type="submission" date="2016-10" db="EMBL/GenBank/DDBJ databases">
        <authorList>
            <person name="de Groot N.N."/>
        </authorList>
    </citation>
    <scope>NUCLEOTIDE SEQUENCE [LARGE SCALE GENOMIC DNA]</scope>
    <source>
        <strain evidence="1 2">CGMCC 1.10331</strain>
    </source>
</reference>